<feature type="binding site" evidence="7 11">
    <location>
        <position position="245"/>
    </location>
    <ligand>
        <name>[4Fe-4S] cluster</name>
        <dbReference type="ChEBI" id="CHEBI:49883"/>
    </ligand>
</feature>
<dbReference type="UniPathway" id="UPA00074">
    <property type="reaction ID" value="UER00124"/>
</dbReference>
<keyword evidence="7 10" id="KW-0460">Magnesium</keyword>
<dbReference type="InterPro" id="IPR029055">
    <property type="entry name" value="Ntn_hydrolases_N"/>
</dbReference>
<dbReference type="PANTHER" id="PTHR11907">
    <property type="entry name" value="AMIDOPHOSPHORIBOSYLTRANSFERASE"/>
    <property type="match status" value="1"/>
</dbReference>
<evidence type="ECO:0000256" key="4">
    <source>
        <dbReference type="ARBA" id="ARBA00022679"/>
    </source>
</evidence>
<evidence type="ECO:0000256" key="1">
    <source>
        <dbReference type="ARBA" id="ARBA00005209"/>
    </source>
</evidence>
<evidence type="ECO:0000256" key="11">
    <source>
        <dbReference type="PIRSR" id="PIRSR000485-3"/>
    </source>
</evidence>
<sequence length="481" mass="53282">MEKREECGVFGIYSFRKDEVSLPVYNGLIAIQHRGQDSAGIATFDGRTIHLKKGMGLTSEVISEDDLLALKGSVGIGSVRYPTVGTSSLRDAQPFKVDLPREGITLAHNGNLVNFVALKDELARGGTPLLSQCDSEIILKVLADELNRTEDIFLAVSKLMKRLEGAYCEVVLTGRGELIAFRDPHGFRPLCFGRNDDCMIFASESVALDINDVELTEQVKPGEVILVTEKGVERRLVAKSSRRHCMFEYVYFSRPDSILDAGSVYDSRVRLGMNLAKSHPAKADVVVPVPDTSRPAAEGFSRESGVRIEEGLIKNRYIMRTFIMPEQRIRDEAIKKKLNPLKTILKGKRVVVIDDSIVRGTTTNKLVKLLKDAGAKEVHVRITCPPIISPCFYGVDISSHSELIGFRCNGNVEEIRKILGADSLGYQTIDGLVDAIGIGKENLCMACLNEDYPTPGAAKIAKEMKKKSSEEMKEKKRYWEL</sequence>
<dbReference type="Gene3D" id="3.60.20.10">
    <property type="entry name" value="Glutamine Phosphoribosylpyrophosphate, subunit 1, domain 1"/>
    <property type="match status" value="1"/>
</dbReference>
<feature type="binding site" evidence="7 10">
    <location>
        <position position="355"/>
    </location>
    <ligand>
        <name>Mg(2+)</name>
        <dbReference type="ChEBI" id="CHEBI:18420"/>
    </ligand>
</feature>
<feature type="domain" description="Glutamine amidotransferase type-2" evidence="12">
    <location>
        <begin position="7"/>
        <end position="230"/>
    </location>
</feature>
<dbReference type="CDD" id="cd06223">
    <property type="entry name" value="PRTases_typeI"/>
    <property type="match status" value="1"/>
</dbReference>
<accession>A0A7D5XHK4</accession>
<keyword evidence="7 11" id="KW-0408">Iron</keyword>
<dbReference type="Gene3D" id="3.40.50.2020">
    <property type="match status" value="1"/>
</dbReference>
<feature type="binding site" evidence="7 11">
    <location>
        <position position="447"/>
    </location>
    <ligand>
        <name>[4Fe-4S] cluster</name>
        <dbReference type="ChEBI" id="CHEBI:49883"/>
    </ligand>
</feature>
<feature type="active site" description="Nucleophile" evidence="7 9">
    <location>
        <position position="7"/>
    </location>
</feature>
<keyword evidence="7 10" id="KW-0479">Metal-binding</keyword>
<keyword evidence="7 11" id="KW-0411">Iron-sulfur</keyword>
<comment type="catalytic activity">
    <reaction evidence="7 8">
        <text>5-phospho-beta-D-ribosylamine + L-glutamate + diphosphate = 5-phospho-alpha-D-ribose 1-diphosphate + L-glutamine + H2O</text>
        <dbReference type="Rhea" id="RHEA:14905"/>
        <dbReference type="ChEBI" id="CHEBI:15377"/>
        <dbReference type="ChEBI" id="CHEBI:29985"/>
        <dbReference type="ChEBI" id="CHEBI:33019"/>
        <dbReference type="ChEBI" id="CHEBI:58017"/>
        <dbReference type="ChEBI" id="CHEBI:58359"/>
        <dbReference type="ChEBI" id="CHEBI:58681"/>
        <dbReference type="EC" id="2.4.2.14"/>
    </reaction>
</comment>
<dbReference type="GO" id="GO:0004044">
    <property type="term" value="F:amidophosphoribosyltransferase activity"/>
    <property type="evidence" value="ECO:0007669"/>
    <property type="project" value="UniProtKB-UniRule"/>
</dbReference>
<dbReference type="GO" id="GO:0009113">
    <property type="term" value="P:purine nucleobase biosynthetic process"/>
    <property type="evidence" value="ECO:0007669"/>
    <property type="project" value="UniProtKB-UniRule"/>
</dbReference>
<dbReference type="Proteomes" id="UP000510821">
    <property type="component" value="Chromosome"/>
</dbReference>
<comment type="cofactor">
    <cofactor evidence="7 11">
        <name>[4Fe-4S] cluster</name>
        <dbReference type="ChEBI" id="CHEBI:49883"/>
    </cofactor>
    <text evidence="7 11">Binds 1 [4Fe-4S] cluster per subunit.</text>
</comment>
<dbReference type="KEGG" id="flt:Sv326_0239"/>
<keyword evidence="3 7" id="KW-0328">Glycosyltransferase</keyword>
<evidence type="ECO:0000256" key="10">
    <source>
        <dbReference type="PIRSR" id="PIRSR000485-2"/>
    </source>
</evidence>
<dbReference type="NCBIfam" id="TIGR01134">
    <property type="entry name" value="purF"/>
    <property type="match status" value="1"/>
</dbReference>
<reference evidence="14" key="1">
    <citation type="submission" date="2020-07" db="EMBL/GenBank/DDBJ databases">
        <title>Metabolic diversity and evolutionary history of the archaeal phylum ###Micrarchaeota### uncovered from a freshwater lake metagenome.</title>
        <authorList>
            <person name="Kadnikov V.V."/>
            <person name="Savvichev A.S."/>
            <person name="Mardanov A.V."/>
            <person name="Beletsky A.V."/>
            <person name="Chupakov A.V."/>
            <person name="Kokryatskaya N.M."/>
            <person name="Pimenov N.V."/>
            <person name="Ravin N.V."/>
        </authorList>
    </citation>
    <scope>NUCLEOTIDE SEQUENCE [LARGE SCALE GENOMIC DNA]</scope>
</reference>
<dbReference type="Pfam" id="PF00156">
    <property type="entry name" value="Pribosyltran"/>
    <property type="match status" value="1"/>
</dbReference>
<dbReference type="SUPFAM" id="SSF53271">
    <property type="entry name" value="PRTase-like"/>
    <property type="match status" value="1"/>
</dbReference>
<dbReference type="InterPro" id="IPR029057">
    <property type="entry name" value="PRTase-like"/>
</dbReference>
<protein>
    <recommendedName>
        <fullName evidence="7">Amidophosphoribosyltransferase</fullName>
        <shortName evidence="7">ATase</shortName>
        <ecNumber evidence="7">2.4.2.14</ecNumber>
    </recommendedName>
    <alternativeName>
        <fullName evidence="7">Glutamine phosphoribosylpyrophosphate amidotransferase</fullName>
        <shortName evidence="7">GPATase</shortName>
    </alternativeName>
</protein>
<evidence type="ECO:0000256" key="5">
    <source>
        <dbReference type="ARBA" id="ARBA00022755"/>
    </source>
</evidence>
<gene>
    <name evidence="7" type="primary">purF</name>
    <name evidence="13" type="ORF">Sv326_0239</name>
</gene>
<dbReference type="PROSITE" id="PS51278">
    <property type="entry name" value="GATASE_TYPE_2"/>
    <property type="match status" value="1"/>
</dbReference>
<dbReference type="CDD" id="cd00715">
    <property type="entry name" value="GPATase_N"/>
    <property type="match status" value="1"/>
</dbReference>
<dbReference type="InterPro" id="IPR035584">
    <property type="entry name" value="PurF_N"/>
</dbReference>
<keyword evidence="4 7" id="KW-0808">Transferase</keyword>
<evidence type="ECO:0000313" key="14">
    <source>
        <dbReference type="Proteomes" id="UP000510821"/>
    </source>
</evidence>
<evidence type="ECO:0000256" key="3">
    <source>
        <dbReference type="ARBA" id="ARBA00022676"/>
    </source>
</evidence>
<comment type="function">
    <text evidence="7">Catalyzes the formation of phosphoribosylamine from phosphoribosylpyrophosphate (PRPP) and glutamine.</text>
</comment>
<dbReference type="GO" id="GO:0006189">
    <property type="term" value="P:'de novo' IMP biosynthetic process"/>
    <property type="evidence" value="ECO:0007669"/>
    <property type="project" value="UniProtKB-UniRule"/>
</dbReference>
<feature type="binding site" evidence="7 11">
    <location>
        <position position="444"/>
    </location>
    <ligand>
        <name>[4Fe-4S] cluster</name>
        <dbReference type="ChEBI" id="CHEBI:49883"/>
    </ligand>
</feature>
<keyword evidence="7" id="KW-0004">4Fe-4S</keyword>
<dbReference type="InterPro" id="IPR005854">
    <property type="entry name" value="PurF"/>
</dbReference>
<dbReference type="PIRSF" id="PIRSF000485">
    <property type="entry name" value="Amd_phspho_trans"/>
    <property type="match status" value="1"/>
</dbReference>
<dbReference type="SUPFAM" id="SSF56235">
    <property type="entry name" value="N-terminal nucleophile aminohydrolases (Ntn hydrolases)"/>
    <property type="match status" value="1"/>
</dbReference>
<evidence type="ECO:0000313" key="13">
    <source>
        <dbReference type="EMBL" id="QLJ52414.1"/>
    </source>
</evidence>
<feature type="binding site" evidence="7 10">
    <location>
        <position position="354"/>
    </location>
    <ligand>
        <name>Mg(2+)</name>
        <dbReference type="ChEBI" id="CHEBI:18420"/>
    </ligand>
</feature>
<proteinExistence type="inferred from homology"/>
<evidence type="ECO:0000256" key="7">
    <source>
        <dbReference type="HAMAP-Rule" id="MF_01931"/>
    </source>
</evidence>
<evidence type="ECO:0000256" key="9">
    <source>
        <dbReference type="PIRSR" id="PIRSR000485-1"/>
    </source>
</evidence>
<dbReference type="AlphaFoldDB" id="A0A7D5XHK4"/>
<comment type="cofactor">
    <cofactor evidence="7 10">
        <name>Mg(2+)</name>
        <dbReference type="ChEBI" id="CHEBI:18420"/>
    </cofactor>
    <text evidence="7 10">Binds 1 Mg(2+) ion per subunit.</text>
</comment>
<evidence type="ECO:0000256" key="6">
    <source>
        <dbReference type="ARBA" id="ARBA00022962"/>
    </source>
</evidence>
<keyword evidence="6 7" id="KW-0315">Glutamine amidotransferase</keyword>
<dbReference type="EC" id="2.4.2.14" evidence="7"/>
<dbReference type="InterPro" id="IPR017932">
    <property type="entry name" value="GATase_2_dom"/>
</dbReference>
<dbReference type="InterPro" id="IPR000836">
    <property type="entry name" value="PRTase_dom"/>
</dbReference>
<dbReference type="HAMAP" id="MF_01931">
    <property type="entry name" value="PurF"/>
    <property type="match status" value="1"/>
</dbReference>
<comment type="similarity">
    <text evidence="2 7 8">In the C-terminal section; belongs to the purine/pyrimidine phosphoribosyltransferase family.</text>
</comment>
<comment type="pathway">
    <text evidence="1 7 8">Purine metabolism; IMP biosynthesis via de novo pathway; N(1)-(5-phospho-D-ribosyl)glycinamide from 5-phospho-alpha-D-ribose 1-diphosphate: step 1/2.</text>
</comment>
<dbReference type="EMBL" id="CP058998">
    <property type="protein sequence ID" value="QLJ52414.1"/>
    <property type="molecule type" value="Genomic_DNA"/>
</dbReference>
<evidence type="ECO:0000256" key="2">
    <source>
        <dbReference type="ARBA" id="ARBA00010138"/>
    </source>
</evidence>
<dbReference type="GO" id="GO:0000287">
    <property type="term" value="F:magnesium ion binding"/>
    <property type="evidence" value="ECO:0007669"/>
    <property type="project" value="UniProtKB-UniRule"/>
</dbReference>
<keyword evidence="5 7" id="KW-0658">Purine biosynthesis</keyword>
<evidence type="ECO:0000259" key="12">
    <source>
        <dbReference type="PROSITE" id="PS51278"/>
    </source>
</evidence>
<dbReference type="GO" id="GO:0051539">
    <property type="term" value="F:4 iron, 4 sulfur cluster binding"/>
    <property type="evidence" value="ECO:0007669"/>
    <property type="project" value="UniProtKB-KW"/>
</dbReference>
<evidence type="ECO:0000256" key="8">
    <source>
        <dbReference type="PIRNR" id="PIRNR000485"/>
    </source>
</evidence>
<name>A0A7D5XHK4_FERL1</name>
<organism evidence="13 14">
    <name type="scientific">Fermentimicrarchaeum limneticum</name>
    <dbReference type="NCBI Taxonomy" id="2795018"/>
    <lineage>
        <taxon>Archaea</taxon>
        <taxon>Candidatus Micrarchaeota</taxon>
        <taxon>Candidatus Fermentimicrarchaeales</taxon>
        <taxon>Candidatus Fermentimicrarchaeaceae</taxon>
        <taxon>Candidatus Fermentimicrarchaeum</taxon>
    </lineage>
</organism>
<feature type="binding site" evidence="7 11">
    <location>
        <position position="391"/>
    </location>
    <ligand>
        <name>[4Fe-4S] cluster</name>
        <dbReference type="ChEBI" id="CHEBI:49883"/>
    </ligand>
</feature>
<dbReference type="Pfam" id="PF13537">
    <property type="entry name" value="GATase_7"/>
    <property type="match status" value="1"/>
</dbReference>
<feature type="binding site" evidence="7 10">
    <location>
        <position position="292"/>
    </location>
    <ligand>
        <name>Mg(2+)</name>
        <dbReference type="ChEBI" id="CHEBI:18420"/>
    </ligand>
</feature>